<protein>
    <submittedName>
        <fullName evidence="1">Uncharacterized protein</fullName>
    </submittedName>
</protein>
<name>A0A090YZ61_9BACI</name>
<accession>A0A090YZ61</accession>
<evidence type="ECO:0000313" key="1">
    <source>
        <dbReference type="EMBL" id="KFN03403.1"/>
    </source>
</evidence>
<comment type="caution">
    <text evidence="1">The sequence shown here is derived from an EMBL/GenBank/DDBJ whole genome shotgun (WGS) entry which is preliminary data.</text>
</comment>
<dbReference type="EMBL" id="JMQC01000008">
    <property type="protein sequence ID" value="KFN03403.1"/>
    <property type="molecule type" value="Genomic_DNA"/>
</dbReference>
<evidence type="ECO:0000313" key="2">
    <source>
        <dbReference type="Proteomes" id="UP000029389"/>
    </source>
</evidence>
<gene>
    <name evidence="1" type="ORF">DJ93_5364</name>
</gene>
<reference evidence="1 2" key="1">
    <citation type="submission" date="2014-04" db="EMBL/GenBank/DDBJ databases">
        <authorList>
            <person name="Bishop-Lilly K.A."/>
            <person name="Broomall S.M."/>
            <person name="Chain P.S."/>
            <person name="Chertkov O."/>
            <person name="Coyne S.R."/>
            <person name="Daligault H.E."/>
            <person name="Davenport K.W."/>
            <person name="Erkkila T."/>
            <person name="Frey K.G."/>
            <person name="Gibbons H.S."/>
            <person name="Gu W."/>
            <person name="Jaissle J."/>
            <person name="Johnson S.L."/>
            <person name="Koroleva G.I."/>
            <person name="Ladner J.T."/>
            <person name="Lo C.-C."/>
            <person name="Minogue T.D."/>
            <person name="Munk C."/>
            <person name="Palacios G.F."/>
            <person name="Redden C.L."/>
            <person name="Rosenzweig C.N."/>
            <person name="Scholz M.B."/>
            <person name="Teshima H."/>
            <person name="Xu Y."/>
        </authorList>
    </citation>
    <scope>NUCLEOTIDE SEQUENCE [LARGE SCALE GENOMIC DNA]</scope>
    <source>
        <strain evidence="1 2">BHP</strain>
    </source>
</reference>
<dbReference type="AlphaFoldDB" id="A0A090YZ61"/>
<sequence length="56" mass="6989">MEEVIKNIELFGSEIGYYLKELRIQMYLQNRSLHIKLHNSTYLQHFLPLHYYHMYE</sequence>
<dbReference type="Proteomes" id="UP000029389">
    <property type="component" value="Unassembled WGS sequence"/>
</dbReference>
<proteinExistence type="predicted"/>
<organism evidence="1 2">
    <name type="scientific">Bacillus clarus</name>
    <dbReference type="NCBI Taxonomy" id="2338372"/>
    <lineage>
        <taxon>Bacteria</taxon>
        <taxon>Bacillati</taxon>
        <taxon>Bacillota</taxon>
        <taxon>Bacilli</taxon>
        <taxon>Bacillales</taxon>
        <taxon>Bacillaceae</taxon>
        <taxon>Bacillus</taxon>
        <taxon>Bacillus cereus group</taxon>
    </lineage>
</organism>